<sequence length="299" mass="34072">MEYSVTEIKVPVPWGHIAVKTWGNPDDPPIFCFHGILDNAGAFDRLIALLPKTFYYIAVDLPGHGRSSHFPAHLPVYTTNYILAYKALKEYFKLEKFTIMGHSYGGQIGFMYSQMYPQHVERLVLLDAIIPITVPTSWFIDHLKDKLEMHCEIESKLASRQPPTYTYAEALNRVQFSRNWGTICEDAAKCLLNRAIEPVGGSDGKFRFTIDQRLKNIINPTVDLRYVVEAYKTSPVCCPTLIILSKQSVLNKNFGRLTKSFGKNVVFKLVDGNHDVHNDKPELVAPLVEKFLLCKRHKL</sequence>
<protein>
    <recommendedName>
        <fullName evidence="3">AB hydrolase-1 domain-containing protein</fullName>
    </recommendedName>
</protein>
<dbReference type="AlphaFoldDB" id="A0A9P0KDX2"/>
<feature type="domain" description="AB hydrolase-1" evidence="3">
    <location>
        <begin position="28"/>
        <end position="138"/>
    </location>
</feature>
<evidence type="ECO:0000313" key="5">
    <source>
        <dbReference type="Proteomes" id="UP001152888"/>
    </source>
</evidence>
<dbReference type="PRINTS" id="PR00111">
    <property type="entry name" value="ABHYDROLASE"/>
</dbReference>
<evidence type="ECO:0000259" key="3">
    <source>
        <dbReference type="Pfam" id="PF00561"/>
    </source>
</evidence>
<dbReference type="InterPro" id="IPR029058">
    <property type="entry name" value="AB_hydrolase_fold"/>
</dbReference>
<dbReference type="InterPro" id="IPR000073">
    <property type="entry name" value="AB_hydrolase_1"/>
</dbReference>
<dbReference type="GO" id="GO:0016020">
    <property type="term" value="C:membrane"/>
    <property type="evidence" value="ECO:0007669"/>
    <property type="project" value="TreeGrafter"/>
</dbReference>
<dbReference type="PRINTS" id="PR00412">
    <property type="entry name" value="EPOXHYDRLASE"/>
</dbReference>
<keyword evidence="2" id="KW-0378">Hydrolase</keyword>
<name>A0A9P0KDX2_ACAOB</name>
<dbReference type="InterPro" id="IPR050266">
    <property type="entry name" value="AB_hydrolase_sf"/>
</dbReference>
<evidence type="ECO:0000256" key="1">
    <source>
        <dbReference type="ARBA" id="ARBA00008645"/>
    </source>
</evidence>
<dbReference type="InterPro" id="IPR000639">
    <property type="entry name" value="Epox_hydrolase-like"/>
</dbReference>
<dbReference type="Gene3D" id="3.40.50.1820">
    <property type="entry name" value="alpha/beta hydrolase"/>
    <property type="match status" value="1"/>
</dbReference>
<dbReference type="PANTHER" id="PTHR43798:SF14">
    <property type="entry name" value="SERINE HYDROLASE-LIKE PROTEIN DDB_G0286239"/>
    <property type="match status" value="1"/>
</dbReference>
<dbReference type="Pfam" id="PF00561">
    <property type="entry name" value="Abhydrolase_1"/>
    <property type="match status" value="1"/>
</dbReference>
<evidence type="ECO:0000313" key="4">
    <source>
        <dbReference type="EMBL" id="CAH1971197.1"/>
    </source>
</evidence>
<dbReference type="EMBL" id="CAKOFQ010006783">
    <property type="protein sequence ID" value="CAH1971197.1"/>
    <property type="molecule type" value="Genomic_DNA"/>
</dbReference>
<organism evidence="4 5">
    <name type="scientific">Acanthoscelides obtectus</name>
    <name type="common">Bean weevil</name>
    <name type="synonym">Bruchus obtectus</name>
    <dbReference type="NCBI Taxonomy" id="200917"/>
    <lineage>
        <taxon>Eukaryota</taxon>
        <taxon>Metazoa</taxon>
        <taxon>Ecdysozoa</taxon>
        <taxon>Arthropoda</taxon>
        <taxon>Hexapoda</taxon>
        <taxon>Insecta</taxon>
        <taxon>Pterygota</taxon>
        <taxon>Neoptera</taxon>
        <taxon>Endopterygota</taxon>
        <taxon>Coleoptera</taxon>
        <taxon>Polyphaga</taxon>
        <taxon>Cucujiformia</taxon>
        <taxon>Chrysomeloidea</taxon>
        <taxon>Chrysomelidae</taxon>
        <taxon>Bruchinae</taxon>
        <taxon>Bruchini</taxon>
        <taxon>Acanthoscelides</taxon>
    </lineage>
</organism>
<keyword evidence="5" id="KW-1185">Reference proteome</keyword>
<dbReference type="SUPFAM" id="SSF53474">
    <property type="entry name" value="alpha/beta-Hydrolases"/>
    <property type="match status" value="1"/>
</dbReference>
<evidence type="ECO:0000256" key="2">
    <source>
        <dbReference type="ARBA" id="ARBA00022801"/>
    </source>
</evidence>
<gene>
    <name evidence="4" type="ORF">ACAOBT_LOCUS9313</name>
</gene>
<dbReference type="Proteomes" id="UP001152888">
    <property type="component" value="Unassembled WGS sequence"/>
</dbReference>
<dbReference type="OrthoDB" id="6431331at2759"/>
<accession>A0A9P0KDX2</accession>
<dbReference type="PANTHER" id="PTHR43798">
    <property type="entry name" value="MONOACYLGLYCEROL LIPASE"/>
    <property type="match status" value="1"/>
</dbReference>
<proteinExistence type="inferred from homology"/>
<reference evidence="4" key="1">
    <citation type="submission" date="2022-03" db="EMBL/GenBank/DDBJ databases">
        <authorList>
            <person name="Sayadi A."/>
        </authorList>
    </citation>
    <scope>NUCLEOTIDE SEQUENCE</scope>
</reference>
<comment type="similarity">
    <text evidence="1">Belongs to the AB hydrolase superfamily.</text>
</comment>
<comment type="caution">
    <text evidence="4">The sequence shown here is derived from an EMBL/GenBank/DDBJ whole genome shotgun (WGS) entry which is preliminary data.</text>
</comment>
<dbReference type="GO" id="GO:0016787">
    <property type="term" value="F:hydrolase activity"/>
    <property type="evidence" value="ECO:0007669"/>
    <property type="project" value="UniProtKB-KW"/>
</dbReference>